<feature type="transmembrane region" description="Helical" evidence="6">
    <location>
        <begin position="296"/>
        <end position="315"/>
    </location>
</feature>
<feature type="transmembrane region" description="Helical" evidence="6">
    <location>
        <begin position="16"/>
        <end position="37"/>
    </location>
</feature>
<organism evidence="7 8">
    <name type="scientific">Bacteroides fluxus YIT 12057</name>
    <dbReference type="NCBI Taxonomy" id="763034"/>
    <lineage>
        <taxon>Bacteria</taxon>
        <taxon>Pseudomonadati</taxon>
        <taxon>Bacteroidota</taxon>
        <taxon>Bacteroidia</taxon>
        <taxon>Bacteroidales</taxon>
        <taxon>Bacteroidaceae</taxon>
        <taxon>Bacteroides</taxon>
    </lineage>
</organism>
<keyword evidence="2" id="KW-1003">Cell membrane</keyword>
<dbReference type="GO" id="GO:0005886">
    <property type="term" value="C:plasma membrane"/>
    <property type="evidence" value="ECO:0007669"/>
    <property type="project" value="UniProtKB-SubCell"/>
</dbReference>
<evidence type="ECO:0000256" key="4">
    <source>
        <dbReference type="ARBA" id="ARBA00022989"/>
    </source>
</evidence>
<evidence type="ECO:0000256" key="6">
    <source>
        <dbReference type="SAM" id="Phobius"/>
    </source>
</evidence>
<dbReference type="EMBL" id="AFBN01000099">
    <property type="protein sequence ID" value="EGF51666.1"/>
    <property type="molecule type" value="Genomic_DNA"/>
</dbReference>
<feature type="transmembrane region" description="Helical" evidence="6">
    <location>
        <begin position="179"/>
        <end position="198"/>
    </location>
</feature>
<evidence type="ECO:0000256" key="1">
    <source>
        <dbReference type="ARBA" id="ARBA00004651"/>
    </source>
</evidence>
<dbReference type="STRING" id="763034.HMPREF9446_03582"/>
<gene>
    <name evidence="7" type="ORF">HMPREF9446_03582</name>
</gene>
<name>F3PXT4_9BACE</name>
<feature type="transmembrane region" description="Helical" evidence="6">
    <location>
        <begin position="382"/>
        <end position="399"/>
    </location>
</feature>
<keyword evidence="5 6" id="KW-0472">Membrane</keyword>
<evidence type="ECO:0000256" key="5">
    <source>
        <dbReference type="ARBA" id="ARBA00023136"/>
    </source>
</evidence>
<evidence type="ECO:0000313" key="7">
    <source>
        <dbReference type="EMBL" id="EGF51666.1"/>
    </source>
</evidence>
<feature type="transmembrane region" description="Helical" evidence="6">
    <location>
        <begin position="112"/>
        <end position="131"/>
    </location>
</feature>
<keyword evidence="4 6" id="KW-1133">Transmembrane helix</keyword>
<accession>F3PXT4</accession>
<evidence type="ECO:0000256" key="2">
    <source>
        <dbReference type="ARBA" id="ARBA00022475"/>
    </source>
</evidence>
<feature type="transmembrane region" description="Helical" evidence="6">
    <location>
        <begin position="349"/>
        <end position="370"/>
    </location>
</feature>
<feature type="transmembrane region" description="Helical" evidence="6">
    <location>
        <begin position="82"/>
        <end position="103"/>
    </location>
</feature>
<feature type="transmembrane region" description="Helical" evidence="6">
    <location>
        <begin position="405"/>
        <end position="424"/>
    </location>
</feature>
<dbReference type="AlphaFoldDB" id="F3PXT4"/>
<protein>
    <submittedName>
        <fullName evidence="7">Polysaccharide biosynthesis protein</fullName>
    </submittedName>
</protein>
<feature type="transmembrane region" description="Helical" evidence="6">
    <location>
        <begin position="322"/>
        <end position="343"/>
    </location>
</feature>
<feature type="transmembrane region" description="Helical" evidence="6">
    <location>
        <begin position="259"/>
        <end position="284"/>
    </location>
</feature>
<evidence type="ECO:0000313" key="8">
    <source>
        <dbReference type="Proteomes" id="UP000003416"/>
    </source>
</evidence>
<keyword evidence="8" id="KW-1185">Reference proteome</keyword>
<dbReference type="HOGENOM" id="CLU_022017_0_0_10"/>
<feature type="transmembrane region" description="Helical" evidence="6">
    <location>
        <begin position="218"/>
        <end position="238"/>
    </location>
</feature>
<feature type="transmembrane region" description="Helical" evidence="6">
    <location>
        <begin position="137"/>
        <end position="158"/>
    </location>
</feature>
<evidence type="ECO:0000256" key="3">
    <source>
        <dbReference type="ARBA" id="ARBA00022692"/>
    </source>
</evidence>
<reference evidence="7 8" key="1">
    <citation type="submission" date="2011-02" db="EMBL/GenBank/DDBJ databases">
        <authorList>
            <person name="Weinstock G."/>
            <person name="Sodergren E."/>
            <person name="Clifton S."/>
            <person name="Fulton L."/>
            <person name="Fulton B."/>
            <person name="Courtney L."/>
            <person name="Fronick C."/>
            <person name="Harrison M."/>
            <person name="Strong C."/>
            <person name="Farmer C."/>
            <person name="Delahaunty K."/>
            <person name="Markovic C."/>
            <person name="Hall O."/>
            <person name="Minx P."/>
            <person name="Tomlinson C."/>
            <person name="Mitreva M."/>
            <person name="Hou S."/>
            <person name="Chen J."/>
            <person name="Wollam A."/>
            <person name="Pepin K.H."/>
            <person name="Johnson M."/>
            <person name="Bhonagiri V."/>
            <person name="Zhang X."/>
            <person name="Suruliraj S."/>
            <person name="Warren W."/>
            <person name="Chinwalla A."/>
            <person name="Mardis E.R."/>
            <person name="Wilson R.K."/>
        </authorList>
    </citation>
    <scope>NUCLEOTIDE SEQUENCE [LARGE SCALE GENOMIC DNA]</scope>
    <source>
        <strain evidence="7 8">YIT 12057</strain>
    </source>
</reference>
<dbReference type="eggNOG" id="COG2244">
    <property type="taxonomic scope" value="Bacteria"/>
</dbReference>
<comment type="caution">
    <text evidence="7">The sequence shown here is derived from an EMBL/GenBank/DDBJ whole genome shotgun (WGS) entry which is preliminary data.</text>
</comment>
<feature type="transmembrane region" description="Helical" evidence="6">
    <location>
        <begin position="49"/>
        <end position="76"/>
    </location>
</feature>
<dbReference type="PANTHER" id="PTHR30250:SF11">
    <property type="entry name" value="O-ANTIGEN TRANSPORTER-RELATED"/>
    <property type="match status" value="1"/>
</dbReference>
<dbReference type="Pfam" id="PF01943">
    <property type="entry name" value="Polysacc_synt"/>
    <property type="match status" value="1"/>
</dbReference>
<proteinExistence type="predicted"/>
<keyword evidence="3 6" id="KW-0812">Transmembrane</keyword>
<comment type="subcellular location">
    <subcellularLocation>
        <location evidence="1">Cell membrane</location>
        <topology evidence="1">Multi-pass membrane protein</topology>
    </subcellularLocation>
</comment>
<dbReference type="InterPro" id="IPR050833">
    <property type="entry name" value="Poly_Biosynth_Transport"/>
</dbReference>
<dbReference type="InterPro" id="IPR002797">
    <property type="entry name" value="Polysacc_synth"/>
</dbReference>
<dbReference type="PANTHER" id="PTHR30250">
    <property type="entry name" value="PST FAMILY PREDICTED COLANIC ACID TRANSPORTER"/>
    <property type="match status" value="1"/>
</dbReference>
<dbReference type="Proteomes" id="UP000003416">
    <property type="component" value="Unassembled WGS sequence"/>
</dbReference>
<sequence>MLGVNNIGICNFVDSIIQYFVIFSMMGVTTIGIREVAKYKDNRDGLSKVFSTLVSINLVFTFLSIVVLIICCFYIPKLQSYSQLVYVGIGRIIAGALLVEWLYTGLENFKYVTVRSLIVRVLYVLLVFLLVKDENDYILYFSLNVLSYVVNAALNWAYSRNYVTFSIKSIDVKKYIGPYIILGIYLILTNLYSTFNVMYLGFVSNDTEVGYYTTATKLYSIIMAVFTAFTSVMMPRMSSLVANNQMEDFKELTNKSKDALFAFSIPLIIISELCAPQIIGILAGTGYEGAILPMRIIMPLMLIIGYEQIIILQVLTPLKKDVAILVNSAIGASLGLLLNFFLVSKLYSLGASVVLVVSEISVLLSAQYFVSKCIGYKIPLRALLKRLFLCLPIVFVSIFSHIEPAYVYLSLILVSMVVIIYWALVEYFIMHNIVVLDIVNKILYCRHKSGSC</sequence>